<dbReference type="OrthoDB" id="2093493at2759"/>
<sequence>MCPRTPNQSDATPCCPFYVADPAAVPEPAMRSTILAFPSARFTRSSKSCTASSVFSVARVSGSTSAYIILTLRSSRALRRRLWRDPVGPDDGLAGQAPALEELVEALLHAKRAALDAAGRGAVFEALLVALLEEAVLEVEDVVEGVLGHGGRRRRYVFDLHG</sequence>
<proteinExistence type="predicted"/>
<dbReference type="Proteomes" id="UP000237481">
    <property type="component" value="Unassembled WGS sequence"/>
</dbReference>
<accession>A0A2S4LA63</accession>
<dbReference type="EMBL" id="PKSG01000047">
    <property type="protein sequence ID" value="POR39322.1"/>
    <property type="molecule type" value="Genomic_DNA"/>
</dbReference>
<comment type="caution">
    <text evidence="1">The sequence shown here is derived from an EMBL/GenBank/DDBJ whole genome shotgun (WGS) entry which is preliminary data.</text>
</comment>
<name>A0A2S4LA63_9HYPO</name>
<evidence type="ECO:0000313" key="1">
    <source>
        <dbReference type="EMBL" id="POR39322.1"/>
    </source>
</evidence>
<protein>
    <submittedName>
        <fullName evidence="1">Uncharacterized protein</fullName>
    </submittedName>
</protein>
<evidence type="ECO:0000313" key="2">
    <source>
        <dbReference type="Proteomes" id="UP000237481"/>
    </source>
</evidence>
<gene>
    <name evidence="1" type="ORF">TPAR_00490</name>
</gene>
<dbReference type="AlphaFoldDB" id="A0A2S4LA63"/>
<organism evidence="1 2">
    <name type="scientific">Tolypocladium paradoxum</name>
    <dbReference type="NCBI Taxonomy" id="94208"/>
    <lineage>
        <taxon>Eukaryota</taxon>
        <taxon>Fungi</taxon>
        <taxon>Dikarya</taxon>
        <taxon>Ascomycota</taxon>
        <taxon>Pezizomycotina</taxon>
        <taxon>Sordariomycetes</taxon>
        <taxon>Hypocreomycetidae</taxon>
        <taxon>Hypocreales</taxon>
        <taxon>Ophiocordycipitaceae</taxon>
        <taxon>Tolypocladium</taxon>
    </lineage>
</organism>
<keyword evidence="2" id="KW-1185">Reference proteome</keyword>
<reference evidence="1 2" key="1">
    <citation type="submission" date="2018-01" db="EMBL/GenBank/DDBJ databases">
        <title>Harnessing the power of phylogenomics to disentangle the directionality and signatures of interkingdom host jumping in the parasitic fungal genus Tolypocladium.</title>
        <authorList>
            <person name="Quandt C.A."/>
            <person name="Patterson W."/>
            <person name="Spatafora J.W."/>
        </authorList>
    </citation>
    <scope>NUCLEOTIDE SEQUENCE [LARGE SCALE GENOMIC DNA]</scope>
    <source>
        <strain evidence="1 2">NRBC 100945</strain>
    </source>
</reference>